<gene>
    <name evidence="1" type="ORF">AVEN_138494_1</name>
</gene>
<dbReference type="EMBL" id="BGPR01000179">
    <property type="protein sequence ID" value="GBM02396.1"/>
    <property type="molecule type" value="Genomic_DNA"/>
</dbReference>
<evidence type="ECO:0000313" key="1">
    <source>
        <dbReference type="EMBL" id="GBM02396.1"/>
    </source>
</evidence>
<organism evidence="1 2">
    <name type="scientific">Araneus ventricosus</name>
    <name type="common">Orbweaver spider</name>
    <name type="synonym">Epeira ventricosa</name>
    <dbReference type="NCBI Taxonomy" id="182803"/>
    <lineage>
        <taxon>Eukaryota</taxon>
        <taxon>Metazoa</taxon>
        <taxon>Ecdysozoa</taxon>
        <taxon>Arthropoda</taxon>
        <taxon>Chelicerata</taxon>
        <taxon>Arachnida</taxon>
        <taxon>Araneae</taxon>
        <taxon>Araneomorphae</taxon>
        <taxon>Entelegynae</taxon>
        <taxon>Araneoidea</taxon>
        <taxon>Araneidae</taxon>
        <taxon>Araneus</taxon>
    </lineage>
</organism>
<evidence type="ECO:0000313" key="2">
    <source>
        <dbReference type="Proteomes" id="UP000499080"/>
    </source>
</evidence>
<name>A0A4Y2CEW0_ARAVE</name>
<proteinExistence type="predicted"/>
<accession>A0A4Y2CEW0</accession>
<comment type="caution">
    <text evidence="1">The sequence shown here is derived from an EMBL/GenBank/DDBJ whole genome shotgun (WGS) entry which is preliminary data.</text>
</comment>
<protein>
    <submittedName>
        <fullName evidence="1">Uncharacterized protein</fullName>
    </submittedName>
</protein>
<reference evidence="1 2" key="1">
    <citation type="journal article" date="2019" name="Sci. Rep.">
        <title>Orb-weaving spider Araneus ventricosus genome elucidates the spidroin gene catalogue.</title>
        <authorList>
            <person name="Kono N."/>
            <person name="Nakamura H."/>
            <person name="Ohtoshi R."/>
            <person name="Moran D.A.P."/>
            <person name="Shinohara A."/>
            <person name="Yoshida Y."/>
            <person name="Fujiwara M."/>
            <person name="Mori M."/>
            <person name="Tomita M."/>
            <person name="Arakawa K."/>
        </authorList>
    </citation>
    <scope>NUCLEOTIDE SEQUENCE [LARGE SCALE GENOMIC DNA]</scope>
</reference>
<dbReference type="Proteomes" id="UP000499080">
    <property type="component" value="Unassembled WGS sequence"/>
</dbReference>
<sequence>MENRALFANIPERTKRRKQKKQHWYKLGAQTDSKSLIIAVTALSLPLGVYQLSSSNCGQNSKETSRLPTHSKDIQTHTRLSTSGYLYLFRQDETTHRII</sequence>
<dbReference type="AlphaFoldDB" id="A0A4Y2CEW0"/>
<keyword evidence="2" id="KW-1185">Reference proteome</keyword>